<proteinExistence type="predicted"/>
<comment type="caution">
    <text evidence="2">The sequence shown here is derived from an EMBL/GenBank/DDBJ whole genome shotgun (WGS) entry which is preliminary data.</text>
</comment>
<sequence length="657" mass="71774">MPSTADPLPLQLYLHDQTPSDHFFALSNGHVPWVNSHREVSARDCIDAVERAIATGRYHNRGVEELVGGLKGLSYAETALPASTHLASLTLLKDDPRLRNRLPRTFATSNSSWDYDDSAEGSDTCTSSALSLREALATAAAAVAAQERKPPSTLPQAPDPLIFATIRQVLSSNPSYAEDVIFAVGQLPQDKRSLLFLADTECVGRSASGQPKSSAGSSKKRQRCSGGPSNESDNIGKPPAGRSGGSEKGTDGGCGENAGGGGSGRSGGGGTPPAKKTSQDKNRCWICPYSLAYPSINEIASFKYCRSPGDMTEHHSPGARNVGSRATDHAQFYMDSRQTEDVQAKIRSYKRRPRNWDDWHSYWKALFIEVWYIIFPKEHFPDLREPRSPFHLTSDEYADLGRIAKVMFEAIHDTEADRAVRANIVASKQDFCPTRDEVLDMMSKALEIVLHDSPSAVGASQWLTQSTPEALQAAVAAQYNAPEPQPGTAMAASHGTEREIDIQEFVARPLLAIEPLMREFAPFTPGALQAVPPTWPDCYSTLSSNDTVAAINMKLTPTILQLLQARFQEGDQDFTLPVNFRVTITNETLFTAPVMAIMAEIDQLDTESTLGNSLPSSPQLSLMQGISMRMVQMKPLRREEHELSHTRNIPGSETSEM</sequence>
<feature type="compositionally biased region" description="Gly residues" evidence="1">
    <location>
        <begin position="242"/>
        <end position="271"/>
    </location>
</feature>
<feature type="compositionally biased region" description="Polar residues" evidence="1">
    <location>
        <begin position="207"/>
        <end position="217"/>
    </location>
</feature>
<protein>
    <submittedName>
        <fullName evidence="2">Uncharacterized protein</fullName>
    </submittedName>
</protein>
<dbReference type="EMBL" id="LCWV01000002">
    <property type="protein sequence ID" value="PWI75995.1"/>
    <property type="molecule type" value="Genomic_DNA"/>
</dbReference>
<evidence type="ECO:0000313" key="2">
    <source>
        <dbReference type="EMBL" id="PWI75995.1"/>
    </source>
</evidence>
<accession>A0A2U3ENB1</accession>
<dbReference type="AlphaFoldDB" id="A0A2U3ENB1"/>
<evidence type="ECO:0000313" key="3">
    <source>
        <dbReference type="Proteomes" id="UP000245956"/>
    </source>
</evidence>
<organism evidence="2 3">
    <name type="scientific">Purpureocillium lilacinum</name>
    <name type="common">Paecilomyces lilacinus</name>
    <dbReference type="NCBI Taxonomy" id="33203"/>
    <lineage>
        <taxon>Eukaryota</taxon>
        <taxon>Fungi</taxon>
        <taxon>Dikarya</taxon>
        <taxon>Ascomycota</taxon>
        <taxon>Pezizomycotina</taxon>
        <taxon>Sordariomycetes</taxon>
        <taxon>Hypocreomycetidae</taxon>
        <taxon>Hypocreales</taxon>
        <taxon>Ophiocordycipitaceae</taxon>
        <taxon>Purpureocillium</taxon>
    </lineage>
</organism>
<name>A0A2U3ENB1_PURLI</name>
<gene>
    <name evidence="2" type="ORF">PCL_06653</name>
</gene>
<reference evidence="2 3" key="1">
    <citation type="journal article" date="2016" name="Front. Microbiol.">
        <title>Genome and transcriptome sequences reveal the specific parasitism of the nematophagous Purpureocillium lilacinum 36-1.</title>
        <authorList>
            <person name="Xie J."/>
            <person name="Li S."/>
            <person name="Mo C."/>
            <person name="Xiao X."/>
            <person name="Peng D."/>
            <person name="Wang G."/>
            <person name="Xiao Y."/>
        </authorList>
    </citation>
    <scope>NUCLEOTIDE SEQUENCE [LARGE SCALE GENOMIC DNA]</scope>
    <source>
        <strain evidence="2 3">36-1</strain>
    </source>
</reference>
<feature type="region of interest" description="Disordered" evidence="1">
    <location>
        <begin position="205"/>
        <end position="279"/>
    </location>
</feature>
<evidence type="ECO:0000256" key="1">
    <source>
        <dbReference type="SAM" id="MobiDB-lite"/>
    </source>
</evidence>
<dbReference type="Proteomes" id="UP000245956">
    <property type="component" value="Unassembled WGS sequence"/>
</dbReference>